<organism evidence="2">
    <name type="scientific">Myoviridae sp. ctWb16</name>
    <dbReference type="NCBI Taxonomy" id="2827690"/>
    <lineage>
        <taxon>Viruses</taxon>
        <taxon>Duplodnaviria</taxon>
        <taxon>Heunggongvirae</taxon>
        <taxon>Uroviricota</taxon>
        <taxon>Caudoviricetes</taxon>
    </lineage>
</organism>
<evidence type="ECO:0000313" key="2">
    <source>
        <dbReference type="EMBL" id="DAF56655.1"/>
    </source>
</evidence>
<name>A0A8S5T130_9CAUD</name>
<protein>
    <submittedName>
        <fullName evidence="2">Uncharacterized protein</fullName>
    </submittedName>
</protein>
<dbReference type="EMBL" id="BK032721">
    <property type="protein sequence ID" value="DAF56655.1"/>
    <property type="molecule type" value="Genomic_DNA"/>
</dbReference>
<evidence type="ECO:0000256" key="1">
    <source>
        <dbReference type="SAM" id="Coils"/>
    </source>
</evidence>
<feature type="coiled-coil region" evidence="1">
    <location>
        <begin position="73"/>
        <end position="100"/>
    </location>
</feature>
<proteinExistence type="predicted"/>
<accession>A0A8S5T130</accession>
<sequence length="121" mass="14968">MKYTDMLDAIDRHSQEILKVVLVNEKYTYERTDKFDKGVCIVYSYSCYGEYTEDEVDLTFDEYNSENGVQMYLDRRKRELEEYERQLDEKHKENEKIRKQLRYEQYIELKKEFENIEVNNE</sequence>
<keyword evidence="1" id="KW-0175">Coiled coil</keyword>
<reference evidence="2" key="1">
    <citation type="journal article" date="2021" name="Proc. Natl. Acad. Sci. U.S.A.">
        <title>A Catalog of Tens of Thousands of Viruses from Human Metagenomes Reveals Hidden Associations with Chronic Diseases.</title>
        <authorList>
            <person name="Tisza M.J."/>
            <person name="Buck C.B."/>
        </authorList>
    </citation>
    <scope>NUCLEOTIDE SEQUENCE</scope>
    <source>
        <strain evidence="2">CtWb16</strain>
    </source>
</reference>